<dbReference type="SUPFAM" id="SSF54427">
    <property type="entry name" value="NTF2-like"/>
    <property type="match status" value="1"/>
</dbReference>
<gene>
    <name evidence="2" type="ORF">MNBD_GAMMA08-1337</name>
</gene>
<name>A0A3B0XCD2_9ZZZZ</name>
<evidence type="ECO:0000259" key="1">
    <source>
        <dbReference type="Pfam" id="PF12680"/>
    </source>
</evidence>
<dbReference type="EMBL" id="UOFH01000158">
    <property type="protein sequence ID" value="VAW60687.1"/>
    <property type="molecule type" value="Genomic_DNA"/>
</dbReference>
<dbReference type="Gene3D" id="3.10.450.50">
    <property type="match status" value="1"/>
</dbReference>
<reference evidence="2" key="1">
    <citation type="submission" date="2018-06" db="EMBL/GenBank/DDBJ databases">
        <authorList>
            <person name="Zhirakovskaya E."/>
        </authorList>
    </citation>
    <scope>NUCLEOTIDE SEQUENCE</scope>
</reference>
<accession>A0A3B0XCD2</accession>
<dbReference type="InterPro" id="IPR037401">
    <property type="entry name" value="SnoaL-like"/>
</dbReference>
<sequence length="161" mass="18726">MNKNEQLINNFYSAFQQLDWQTMRLSYATNIHFSDPVFGDLKGEDAATMWHMLCSRAKDFELTFSDVFADEKQGSARWEATYTFSQTGRKVHNVVFAQFQFADGKIVRHSDHFSFWRWSQMALGSAGVLLGWSGYLKRKVQQQALSGLKLFMRRHHSKKDA</sequence>
<protein>
    <recommendedName>
        <fullName evidence="1">SnoaL-like domain-containing protein</fullName>
    </recommendedName>
</protein>
<dbReference type="Pfam" id="PF12680">
    <property type="entry name" value="SnoaL_2"/>
    <property type="match status" value="1"/>
</dbReference>
<proteinExistence type="predicted"/>
<feature type="domain" description="SnoaL-like" evidence="1">
    <location>
        <begin position="10"/>
        <end position="109"/>
    </location>
</feature>
<organism evidence="2">
    <name type="scientific">hydrothermal vent metagenome</name>
    <dbReference type="NCBI Taxonomy" id="652676"/>
    <lineage>
        <taxon>unclassified sequences</taxon>
        <taxon>metagenomes</taxon>
        <taxon>ecological metagenomes</taxon>
    </lineage>
</organism>
<dbReference type="AlphaFoldDB" id="A0A3B0XCD2"/>
<dbReference type="InterPro" id="IPR032710">
    <property type="entry name" value="NTF2-like_dom_sf"/>
</dbReference>
<evidence type="ECO:0000313" key="2">
    <source>
        <dbReference type="EMBL" id="VAW60687.1"/>
    </source>
</evidence>